<dbReference type="PANTHER" id="PTHR43000">
    <property type="entry name" value="DTDP-D-GLUCOSE 4,6-DEHYDRATASE-RELATED"/>
    <property type="match status" value="1"/>
</dbReference>
<dbReference type="InterPro" id="IPR036291">
    <property type="entry name" value="NAD(P)-bd_dom_sf"/>
</dbReference>
<keyword evidence="4" id="KW-1185">Reference proteome</keyword>
<dbReference type="EMBL" id="CP034346">
    <property type="protein sequence ID" value="AZS17507.1"/>
    <property type="molecule type" value="Genomic_DNA"/>
</dbReference>
<dbReference type="SUPFAM" id="SSF51735">
    <property type="entry name" value="NAD(P)-binding Rossmann-fold domains"/>
    <property type="match status" value="1"/>
</dbReference>
<proteinExistence type="inferred from homology"/>
<dbReference type="Pfam" id="PF01370">
    <property type="entry name" value="Epimerase"/>
    <property type="match status" value="1"/>
</dbReference>
<name>A0A3S9V4L4_9BACL</name>
<reference evidence="4" key="1">
    <citation type="submission" date="2018-12" db="EMBL/GenBank/DDBJ databases">
        <title>Complete genome sequence of Paenibacillus sp. MBLB1234.</title>
        <authorList>
            <person name="Nam Y.-D."/>
            <person name="Kang J."/>
            <person name="Chung W.-H."/>
            <person name="Park Y.S."/>
        </authorList>
    </citation>
    <scope>NUCLEOTIDE SEQUENCE [LARGE SCALE GENOMIC DNA]</scope>
    <source>
        <strain evidence="4">MBLB1234</strain>
    </source>
</reference>
<dbReference type="Gene3D" id="3.40.50.720">
    <property type="entry name" value="NAD(P)-binding Rossmann-like Domain"/>
    <property type="match status" value="1"/>
</dbReference>
<evidence type="ECO:0000259" key="2">
    <source>
        <dbReference type="Pfam" id="PF01370"/>
    </source>
</evidence>
<protein>
    <submittedName>
        <fullName evidence="3">SDR family oxidoreductase</fullName>
    </submittedName>
</protein>
<feature type="domain" description="NAD-dependent epimerase/dehydratase" evidence="2">
    <location>
        <begin position="3"/>
        <end position="211"/>
    </location>
</feature>
<sequence length="305" mass="34719">MRILVTGGTGFVGSHIVKGLLEDNHDVIVLKRSFSNNFRINSILNKVVSYDIDKISINNVFANECVDVVIHAATSYGSNEPLSAQIESNVVFPIKLLENAIEHKIQAFINTDTFFNKPAHQKYEYLSSYSKTKRYFLELSDLFRGNGDTKLINARLEHVYGPNDNSNKFVTNLITQLLNNKPFLELTLGEQKRDFISIDDVTSAYQLIVRNLHLFAEFYNEVEIGRGFSVSLKHFIESAHSLTNSRTKLLFGALPYRESEIMDSCANTLKLKEMNWNWIDGIDDGLTKIINCLNADKTYPFRGVY</sequence>
<evidence type="ECO:0000256" key="1">
    <source>
        <dbReference type="ARBA" id="ARBA00007637"/>
    </source>
</evidence>
<dbReference type="InterPro" id="IPR001509">
    <property type="entry name" value="Epimerase_deHydtase"/>
</dbReference>
<organism evidence="3 4">
    <name type="scientific">Paenibacillus lutimineralis</name>
    <dbReference type="NCBI Taxonomy" id="2707005"/>
    <lineage>
        <taxon>Bacteria</taxon>
        <taxon>Bacillati</taxon>
        <taxon>Bacillota</taxon>
        <taxon>Bacilli</taxon>
        <taxon>Bacillales</taxon>
        <taxon>Paenibacillaceae</taxon>
        <taxon>Paenibacillus</taxon>
    </lineage>
</organism>
<gene>
    <name evidence="3" type="ORF">EI981_25810</name>
</gene>
<dbReference type="KEGG" id="plut:EI981_25810"/>
<dbReference type="OrthoDB" id="9771073at2"/>
<accession>A0A3S9V4L4</accession>
<evidence type="ECO:0000313" key="3">
    <source>
        <dbReference type="EMBL" id="AZS17507.1"/>
    </source>
</evidence>
<comment type="similarity">
    <text evidence="1">Belongs to the NAD(P)-dependent epimerase/dehydratase family.</text>
</comment>
<dbReference type="AlphaFoldDB" id="A0A3S9V4L4"/>
<evidence type="ECO:0000313" key="4">
    <source>
        <dbReference type="Proteomes" id="UP000270678"/>
    </source>
</evidence>
<dbReference type="Proteomes" id="UP000270678">
    <property type="component" value="Chromosome"/>
</dbReference>
<dbReference type="RefSeq" id="WP_127003110.1">
    <property type="nucleotide sequence ID" value="NZ_CP034346.1"/>
</dbReference>